<dbReference type="EMBL" id="CP002629">
    <property type="protein sequence ID" value="AEB10446.1"/>
    <property type="molecule type" value="Genomic_DNA"/>
</dbReference>
<dbReference type="EC" id="3.6.3.27" evidence="6"/>
<proteinExistence type="predicted"/>
<dbReference type="eggNOG" id="COG1117">
    <property type="taxonomic scope" value="Bacteria"/>
</dbReference>
<keyword evidence="6" id="KW-0378">Hydrolase</keyword>
<keyword evidence="3" id="KW-0547">Nucleotide-binding</keyword>
<dbReference type="PANTHER" id="PTHR43423:SF1">
    <property type="entry name" value="ABC TRANSPORTER I FAMILY MEMBER 17"/>
    <property type="match status" value="1"/>
</dbReference>
<protein>
    <submittedName>
        <fullName evidence="6">Phosphate-transporting ATPase</fullName>
        <ecNumber evidence="6">3.6.3.27</ecNumber>
    </submittedName>
</protein>
<evidence type="ECO:0000313" key="7">
    <source>
        <dbReference type="Proteomes" id="UP000000483"/>
    </source>
</evidence>
<evidence type="ECO:0000256" key="2">
    <source>
        <dbReference type="ARBA" id="ARBA00022592"/>
    </source>
</evidence>
<dbReference type="CDD" id="cd03260">
    <property type="entry name" value="ABC_PstB_phosphate_transporter"/>
    <property type="match status" value="1"/>
</dbReference>
<dbReference type="InterPro" id="IPR027417">
    <property type="entry name" value="P-loop_NTPase"/>
</dbReference>
<reference evidence="7" key="2">
    <citation type="submission" date="2011-03" db="EMBL/GenBank/DDBJ databases">
        <title>The complete genome of Desulfobacca acetoxidans DSM 11109.</title>
        <authorList>
            <consortium name="US DOE Joint Genome Institute (JGI-PGF)"/>
            <person name="Lucas S."/>
            <person name="Copeland A."/>
            <person name="Lapidus A."/>
            <person name="Bruce D."/>
            <person name="Goodwin L."/>
            <person name="Pitluck S."/>
            <person name="Peters L."/>
            <person name="Kyrpides N."/>
            <person name="Mavromatis K."/>
            <person name="Ivanova N."/>
            <person name="Ovchinnikova G."/>
            <person name="Teshima H."/>
            <person name="Detter J.C."/>
            <person name="Han C."/>
            <person name="Land M."/>
            <person name="Hauser L."/>
            <person name="Markowitz V."/>
            <person name="Cheng J.-F."/>
            <person name="Hugenholtz P."/>
            <person name="Woyke T."/>
            <person name="Wu D."/>
            <person name="Spring S."/>
            <person name="Schueler E."/>
            <person name="Brambilla E."/>
            <person name="Klenk H.-P."/>
            <person name="Eisen J.A."/>
        </authorList>
    </citation>
    <scope>NUCLEOTIDE SEQUENCE [LARGE SCALE GENOMIC DNA]</scope>
    <source>
        <strain evidence="7">ATCC 700848 / DSM 11109 / ASRB2</strain>
    </source>
</reference>
<dbReference type="SUPFAM" id="SSF52540">
    <property type="entry name" value="P-loop containing nucleoside triphosphate hydrolases"/>
    <property type="match status" value="1"/>
</dbReference>
<dbReference type="InterPro" id="IPR005670">
    <property type="entry name" value="PstB-like"/>
</dbReference>
<dbReference type="GO" id="GO:0016887">
    <property type="term" value="F:ATP hydrolysis activity"/>
    <property type="evidence" value="ECO:0007669"/>
    <property type="project" value="InterPro"/>
</dbReference>
<keyword evidence="2" id="KW-0592">Phosphate transport</keyword>
<dbReference type="Pfam" id="PF00005">
    <property type="entry name" value="ABC_tran"/>
    <property type="match status" value="1"/>
</dbReference>
<keyword evidence="4" id="KW-0067">ATP-binding</keyword>
<dbReference type="GO" id="GO:0035435">
    <property type="term" value="P:phosphate ion transmembrane transport"/>
    <property type="evidence" value="ECO:0007669"/>
    <property type="project" value="InterPro"/>
</dbReference>
<organism evidence="6 7">
    <name type="scientific">Desulfobacca acetoxidans (strain ATCC 700848 / DSM 11109 / ASRB2)</name>
    <dbReference type="NCBI Taxonomy" id="880072"/>
    <lineage>
        <taxon>Bacteria</taxon>
        <taxon>Pseudomonadati</taxon>
        <taxon>Thermodesulfobacteriota</taxon>
        <taxon>Desulfobaccia</taxon>
        <taxon>Desulfobaccales</taxon>
        <taxon>Desulfobaccaceae</taxon>
        <taxon>Desulfobacca</taxon>
    </lineage>
</organism>
<dbReference type="PROSITE" id="PS00211">
    <property type="entry name" value="ABC_TRANSPORTER_1"/>
    <property type="match status" value="1"/>
</dbReference>
<dbReference type="SMART" id="SM00382">
    <property type="entry name" value="AAA"/>
    <property type="match status" value="1"/>
</dbReference>
<name>F2NDU9_DESAR</name>
<dbReference type="PANTHER" id="PTHR43423">
    <property type="entry name" value="ABC TRANSPORTER I FAMILY MEMBER 17"/>
    <property type="match status" value="1"/>
</dbReference>
<evidence type="ECO:0000313" key="6">
    <source>
        <dbReference type="EMBL" id="AEB10446.1"/>
    </source>
</evidence>
<dbReference type="KEGG" id="dao:Desac_2631"/>
<gene>
    <name evidence="6" type="ordered locus">Desac_2631</name>
</gene>
<dbReference type="InterPro" id="IPR003439">
    <property type="entry name" value="ABC_transporter-like_ATP-bd"/>
</dbReference>
<dbReference type="OrthoDB" id="9809450at2"/>
<feature type="domain" description="ABC transporter" evidence="5">
    <location>
        <begin position="11"/>
        <end position="252"/>
    </location>
</feature>
<sequence length="257" mass="29035">MLKDSTWPIKIQVRDLNFYYGQRQAIEDLRLDIRQGEILGLMGPSKSGKTTFLRVLNRMSDLVSGARVEGSVHLDGEDILARDCNVDELRRRVGMVFAKPTPLPRSIYENLAFAPRMHGKRSKAVLDELVEFSLKAAQLWPEVKDRLHDSALKLSGGQQQRLCLARTLAMQPEVILLDEPTSGLDPISTARIEETLTELKKDFTIILVSNNTKQIARCSDKVAFLLMSRLIEYGVTPEVFMAPKDKRTDDYISGRFG</sequence>
<dbReference type="InterPro" id="IPR003593">
    <property type="entry name" value="AAA+_ATPase"/>
</dbReference>
<dbReference type="GO" id="GO:0005524">
    <property type="term" value="F:ATP binding"/>
    <property type="evidence" value="ECO:0007669"/>
    <property type="project" value="UniProtKB-KW"/>
</dbReference>
<dbReference type="Gene3D" id="3.40.50.300">
    <property type="entry name" value="P-loop containing nucleotide triphosphate hydrolases"/>
    <property type="match status" value="1"/>
</dbReference>
<evidence type="ECO:0000259" key="5">
    <source>
        <dbReference type="PROSITE" id="PS50893"/>
    </source>
</evidence>
<dbReference type="Proteomes" id="UP000000483">
    <property type="component" value="Chromosome"/>
</dbReference>
<reference evidence="6 7" key="1">
    <citation type="journal article" date="2011" name="Stand. Genomic Sci.">
        <title>Complete genome sequence of the acetate-degrading sulfate reducer Desulfobacca acetoxidans type strain (ASRB2).</title>
        <authorList>
            <person name="Goker M."/>
            <person name="Teshima H."/>
            <person name="Lapidus A."/>
            <person name="Nolan M."/>
            <person name="Lucas S."/>
            <person name="Hammon N."/>
            <person name="Deshpande S."/>
            <person name="Cheng J.F."/>
            <person name="Tapia R."/>
            <person name="Han C."/>
            <person name="Goodwin L."/>
            <person name="Pitluck S."/>
            <person name="Huntemann M."/>
            <person name="Liolios K."/>
            <person name="Ivanova N."/>
            <person name="Pagani I."/>
            <person name="Mavromatis K."/>
            <person name="Ovchinikova G."/>
            <person name="Pati A."/>
            <person name="Chen A."/>
            <person name="Palaniappan K."/>
            <person name="Land M."/>
            <person name="Hauser L."/>
            <person name="Brambilla E.M."/>
            <person name="Rohde M."/>
            <person name="Spring S."/>
            <person name="Detter J.C."/>
            <person name="Woyke T."/>
            <person name="Bristow J."/>
            <person name="Eisen J.A."/>
            <person name="Markowitz V."/>
            <person name="Hugenholtz P."/>
            <person name="Kyrpides N.C."/>
            <person name="Klenk H.P."/>
        </authorList>
    </citation>
    <scope>NUCLEOTIDE SEQUENCE [LARGE SCALE GENOMIC DNA]</scope>
    <source>
        <strain evidence="7">ATCC 700848 / DSM 11109 / ASRB2</strain>
    </source>
</reference>
<dbReference type="AlphaFoldDB" id="F2NDU9"/>
<evidence type="ECO:0000256" key="3">
    <source>
        <dbReference type="ARBA" id="ARBA00022741"/>
    </source>
</evidence>
<dbReference type="HOGENOM" id="CLU_000604_1_22_7"/>
<dbReference type="NCBIfam" id="TIGR00972">
    <property type="entry name" value="3a0107s01c2"/>
    <property type="match status" value="1"/>
</dbReference>
<accession>F2NDU9</accession>
<dbReference type="GO" id="GO:0016020">
    <property type="term" value="C:membrane"/>
    <property type="evidence" value="ECO:0007669"/>
    <property type="project" value="InterPro"/>
</dbReference>
<dbReference type="PROSITE" id="PS50893">
    <property type="entry name" value="ABC_TRANSPORTER_2"/>
    <property type="match status" value="1"/>
</dbReference>
<dbReference type="RefSeq" id="WP_013707555.1">
    <property type="nucleotide sequence ID" value="NC_015388.1"/>
</dbReference>
<evidence type="ECO:0000256" key="1">
    <source>
        <dbReference type="ARBA" id="ARBA00022448"/>
    </source>
</evidence>
<keyword evidence="7" id="KW-1185">Reference proteome</keyword>
<keyword evidence="1" id="KW-0813">Transport</keyword>
<dbReference type="InterPro" id="IPR017871">
    <property type="entry name" value="ABC_transporter-like_CS"/>
</dbReference>
<evidence type="ECO:0000256" key="4">
    <source>
        <dbReference type="ARBA" id="ARBA00022840"/>
    </source>
</evidence>
<dbReference type="GO" id="GO:0005315">
    <property type="term" value="F:phosphate transmembrane transporter activity"/>
    <property type="evidence" value="ECO:0007669"/>
    <property type="project" value="InterPro"/>
</dbReference>
<dbReference type="STRING" id="880072.Desac_2631"/>